<dbReference type="Proteomes" id="UP000799753">
    <property type="component" value="Unassembled WGS sequence"/>
</dbReference>
<evidence type="ECO:0000313" key="2">
    <source>
        <dbReference type="EMBL" id="KAF2641740.1"/>
    </source>
</evidence>
<name>A0A6A6S2F9_9PLEO</name>
<proteinExistence type="predicted"/>
<sequence>MPPFDRNGSADMSWKLFRDADYKTPPNTAYGAGARDDTADVDQHVTGTLAGYMSAINQRLTAAREDTKEAEAQYQVARLAQRKLMPKGPEKYNKPATKAKKADNNAVPASTPVKKKSVSHTPLIANTKASGIQKPAASSTSKALVAARKKTATTKLAYQDALEAENTLEQEQQQVMKRVEKNKAAEDAKAEKMRKREAALGKKSRPAPSPVLSEGQVEVATRATKAAVNMDKKTDKRSARGKMLTSIMKK</sequence>
<accession>A0A6A6S2F9</accession>
<organism evidence="2 3">
    <name type="scientific">Massarina eburnea CBS 473.64</name>
    <dbReference type="NCBI Taxonomy" id="1395130"/>
    <lineage>
        <taxon>Eukaryota</taxon>
        <taxon>Fungi</taxon>
        <taxon>Dikarya</taxon>
        <taxon>Ascomycota</taxon>
        <taxon>Pezizomycotina</taxon>
        <taxon>Dothideomycetes</taxon>
        <taxon>Pleosporomycetidae</taxon>
        <taxon>Pleosporales</taxon>
        <taxon>Massarineae</taxon>
        <taxon>Massarinaceae</taxon>
        <taxon>Massarina</taxon>
    </lineage>
</organism>
<dbReference type="EMBL" id="MU006782">
    <property type="protein sequence ID" value="KAF2641740.1"/>
    <property type="molecule type" value="Genomic_DNA"/>
</dbReference>
<evidence type="ECO:0000256" key="1">
    <source>
        <dbReference type="SAM" id="MobiDB-lite"/>
    </source>
</evidence>
<gene>
    <name evidence="2" type="ORF">P280DRAFT_516760</name>
</gene>
<evidence type="ECO:0000313" key="3">
    <source>
        <dbReference type="Proteomes" id="UP000799753"/>
    </source>
</evidence>
<reference evidence="2" key="1">
    <citation type="journal article" date="2020" name="Stud. Mycol.">
        <title>101 Dothideomycetes genomes: a test case for predicting lifestyles and emergence of pathogens.</title>
        <authorList>
            <person name="Haridas S."/>
            <person name="Albert R."/>
            <person name="Binder M."/>
            <person name="Bloem J."/>
            <person name="Labutti K."/>
            <person name="Salamov A."/>
            <person name="Andreopoulos B."/>
            <person name="Baker S."/>
            <person name="Barry K."/>
            <person name="Bills G."/>
            <person name="Bluhm B."/>
            <person name="Cannon C."/>
            <person name="Castanera R."/>
            <person name="Culley D."/>
            <person name="Daum C."/>
            <person name="Ezra D."/>
            <person name="Gonzalez J."/>
            <person name="Henrissat B."/>
            <person name="Kuo A."/>
            <person name="Liang C."/>
            <person name="Lipzen A."/>
            <person name="Lutzoni F."/>
            <person name="Magnuson J."/>
            <person name="Mondo S."/>
            <person name="Nolan M."/>
            <person name="Ohm R."/>
            <person name="Pangilinan J."/>
            <person name="Park H.-J."/>
            <person name="Ramirez L."/>
            <person name="Alfaro M."/>
            <person name="Sun H."/>
            <person name="Tritt A."/>
            <person name="Yoshinaga Y."/>
            <person name="Zwiers L.-H."/>
            <person name="Turgeon B."/>
            <person name="Goodwin S."/>
            <person name="Spatafora J."/>
            <person name="Crous P."/>
            <person name="Grigoriev I."/>
        </authorList>
    </citation>
    <scope>NUCLEOTIDE SEQUENCE</scope>
    <source>
        <strain evidence="2">CBS 473.64</strain>
    </source>
</reference>
<dbReference type="AlphaFoldDB" id="A0A6A6S2F9"/>
<feature type="region of interest" description="Disordered" evidence="1">
    <location>
        <begin position="180"/>
        <end position="250"/>
    </location>
</feature>
<keyword evidence="3" id="KW-1185">Reference proteome</keyword>
<feature type="region of interest" description="Disordered" evidence="1">
    <location>
        <begin position="80"/>
        <end position="120"/>
    </location>
</feature>
<protein>
    <submittedName>
        <fullName evidence="2">Uncharacterized protein</fullName>
    </submittedName>
</protein>
<feature type="compositionally biased region" description="Basic and acidic residues" evidence="1">
    <location>
        <begin position="180"/>
        <end position="200"/>
    </location>
</feature>